<feature type="domain" description="N-acetyltransferase" evidence="3">
    <location>
        <begin position="1"/>
        <end position="173"/>
    </location>
</feature>
<accession>A0A9E7MWQ7</accession>
<evidence type="ECO:0000313" key="4">
    <source>
        <dbReference type="EMBL" id="USS40189.1"/>
    </source>
</evidence>
<dbReference type="Pfam" id="PF00583">
    <property type="entry name" value="Acetyltransf_1"/>
    <property type="match status" value="1"/>
</dbReference>
<reference evidence="4" key="2">
    <citation type="submission" date="2022-06" db="EMBL/GenBank/DDBJ databases">
        <authorList>
            <person name="Park Y.-J."/>
        </authorList>
    </citation>
    <scope>NUCLEOTIDE SEQUENCE</scope>
    <source>
        <strain evidence="4">TY</strain>
    </source>
</reference>
<evidence type="ECO:0000259" key="3">
    <source>
        <dbReference type="PROSITE" id="PS51186"/>
    </source>
</evidence>
<dbReference type="RefSeq" id="WP_253304146.1">
    <property type="nucleotide sequence ID" value="NZ_CP099582.1"/>
</dbReference>
<dbReference type="Gene3D" id="3.40.630.30">
    <property type="match status" value="1"/>
</dbReference>
<proteinExistence type="predicted"/>
<dbReference type="PROSITE" id="PS51186">
    <property type="entry name" value="GNAT"/>
    <property type="match status" value="1"/>
</dbReference>
<dbReference type="GO" id="GO:0016747">
    <property type="term" value="F:acyltransferase activity, transferring groups other than amino-acyl groups"/>
    <property type="evidence" value="ECO:0007669"/>
    <property type="project" value="InterPro"/>
</dbReference>
<sequence length="208" mass="24963">MQILPLTEEHLNEFITLYIEFFRELRGKQGWSPDEEEVYKKEAENYFKRGDMVFLAVEEGKSTGFIRVSSREGCFWIEELFVRPEFRGRGIGRALVERAEEEVRKHDDTLYLFVLPQDKDAIAFWKKLGYDVINTIELVKNLKPTPRDEGFHTIEFLGEKFRIFRWKYEKLTEKEKEFLELLDGFYKRGGTKEEFLRIVNKALKEWLK</sequence>
<name>A0A9E7MWQ7_THEAG</name>
<gene>
    <name evidence="4" type="ORF">NF865_07595</name>
</gene>
<dbReference type="InterPro" id="IPR000182">
    <property type="entry name" value="GNAT_dom"/>
</dbReference>
<keyword evidence="5" id="KW-1185">Reference proteome</keyword>
<evidence type="ECO:0000313" key="5">
    <source>
        <dbReference type="Proteomes" id="UP001055732"/>
    </source>
</evidence>
<keyword evidence="2" id="KW-0012">Acyltransferase</keyword>
<reference evidence="4" key="1">
    <citation type="journal article" date="1998" name="Int. J. Syst. Bacteriol. 48 Pt">
        <title>Thermococcus guaymasensis sp. nov. and Thermococcus aggregans sp. nov., two novel thermophilic archaea isolated from the Guaymas Basin hydrothermal vent site.</title>
        <authorList>
            <person name="Canganella F."/>
            <person name="Jones W.J."/>
            <person name="Gambacorta A."/>
            <person name="Antranikian G."/>
        </authorList>
    </citation>
    <scope>NUCLEOTIDE SEQUENCE</scope>
    <source>
        <strain evidence="4">TY</strain>
    </source>
</reference>
<dbReference type="Proteomes" id="UP001055732">
    <property type="component" value="Chromosome"/>
</dbReference>
<dbReference type="PANTHER" id="PTHR43800:SF1">
    <property type="entry name" value="PEPTIDYL-LYSINE N-ACETYLTRANSFERASE YJAB"/>
    <property type="match status" value="1"/>
</dbReference>
<dbReference type="PANTHER" id="PTHR43800">
    <property type="entry name" value="PEPTIDYL-LYSINE N-ACETYLTRANSFERASE YJAB"/>
    <property type="match status" value="1"/>
</dbReference>
<evidence type="ECO:0000256" key="1">
    <source>
        <dbReference type="ARBA" id="ARBA00022679"/>
    </source>
</evidence>
<dbReference type="EMBL" id="CP099582">
    <property type="protein sequence ID" value="USS40189.1"/>
    <property type="molecule type" value="Genomic_DNA"/>
</dbReference>
<dbReference type="SUPFAM" id="SSF55729">
    <property type="entry name" value="Acyl-CoA N-acyltransferases (Nat)"/>
    <property type="match status" value="1"/>
</dbReference>
<protein>
    <submittedName>
        <fullName evidence="4">GNAT family N-acetyltransferase</fullName>
    </submittedName>
</protein>
<keyword evidence="1" id="KW-0808">Transferase</keyword>
<dbReference type="AlphaFoldDB" id="A0A9E7MWQ7"/>
<evidence type="ECO:0000256" key="2">
    <source>
        <dbReference type="ARBA" id="ARBA00023315"/>
    </source>
</evidence>
<dbReference type="KEGG" id="tagg:NF865_07595"/>
<organism evidence="4 5">
    <name type="scientific">Thermococcus aggregans</name>
    <dbReference type="NCBI Taxonomy" id="110163"/>
    <lineage>
        <taxon>Archaea</taxon>
        <taxon>Methanobacteriati</taxon>
        <taxon>Methanobacteriota</taxon>
        <taxon>Thermococci</taxon>
        <taxon>Thermococcales</taxon>
        <taxon>Thermococcaceae</taxon>
        <taxon>Thermococcus</taxon>
    </lineage>
</organism>
<dbReference type="CDD" id="cd04301">
    <property type="entry name" value="NAT_SF"/>
    <property type="match status" value="1"/>
</dbReference>
<dbReference type="InterPro" id="IPR016181">
    <property type="entry name" value="Acyl_CoA_acyltransferase"/>
</dbReference>